<dbReference type="RefSeq" id="WP_123184881.1">
    <property type="nucleotide sequence ID" value="NZ_CANPEU010000008.1"/>
</dbReference>
<sequence length="572" mass="61075">MDAYRGGQAPSPELGHYQLRQAVLQTLRSIGLRPSGTMGRETMEAAVAQLAIAPGDLVFVDTECPDFLAFLLSGLAGDVAVALAPPLDGSLSPEQLLRLQDNIGRTALSITGSNRFADSETAGQRRRAGSFKQLRHGFGGRLRQGVQSGGLAVPVSASQFLSDPLWLASCGEEAAGAARAADDLPPSTAPCPGSAGAAPEGGCPEKKRGRGRPRKYPLPTAAIWWTSIPAADKTTMAFWDMNRHLCGAIGLPGTERAALFLLSPEETTAVEMGQLTPQDDAGGTAAALESRRVGFGEIFANGKRYCPDWYLDPQNTCGEAPLEAVTSRIGRGTTLSGKNLPLEGPLPQCPAMIQRAQQQPPAVRPSWMPRTDTYITWGNLLEPTDCCYLEASGIHPNGSIHLQRLAFIPPQQERYTIAPEDGPVLLLPRDGGSCALAEAPCPILLANNVFALRFPSGDAGEEEEAPRRRGRKPKPPSPFGNASSPLCAAPLPAYVEVFLQSEYGRALIGQLPKPLGKSDIAALPIPLLSEEMQREVIERDAGISRTVAREAERAERVIAIMEEAARTNRFEA</sequence>
<dbReference type="AlphaFoldDB" id="A0A3N0ABQ8"/>
<reference evidence="3 4" key="1">
    <citation type="submission" date="2019-04" db="EMBL/GenBank/DDBJ databases">
        <title>Microbes associate with the intestines of laboratory mice.</title>
        <authorList>
            <person name="Navarre W."/>
            <person name="Wong E."/>
            <person name="Huang K.C."/>
            <person name="Tropini C."/>
            <person name="Ng K."/>
            <person name="Yu B."/>
        </authorList>
    </citation>
    <scope>NUCLEOTIDE SEQUENCE [LARGE SCALE GENOMIC DNA]</scope>
    <source>
        <strain evidence="3 4">NM48_B13</strain>
    </source>
</reference>
<dbReference type="EMBL" id="SSTM01000003">
    <property type="protein sequence ID" value="TJW10813.1"/>
    <property type="molecule type" value="Genomic_DNA"/>
</dbReference>
<evidence type="ECO:0000313" key="4">
    <source>
        <dbReference type="Proteomes" id="UP000309454"/>
    </source>
</evidence>
<evidence type="ECO:0000313" key="2">
    <source>
        <dbReference type="EMBL" id="MBB3171348.1"/>
    </source>
</evidence>
<evidence type="ECO:0000313" key="5">
    <source>
        <dbReference type="Proteomes" id="UP000530850"/>
    </source>
</evidence>
<dbReference type="GeneID" id="93356182"/>
<name>A0A3N0ABQ8_9ACTN</name>
<feature type="region of interest" description="Disordered" evidence="1">
    <location>
        <begin position="458"/>
        <end position="482"/>
    </location>
</feature>
<dbReference type="EMBL" id="JACHYA010000003">
    <property type="protein sequence ID" value="MBB3171348.1"/>
    <property type="molecule type" value="Genomic_DNA"/>
</dbReference>
<feature type="region of interest" description="Disordered" evidence="1">
    <location>
        <begin position="178"/>
        <end position="215"/>
    </location>
</feature>
<dbReference type="Proteomes" id="UP000530850">
    <property type="component" value="Unassembled WGS sequence"/>
</dbReference>
<keyword evidence="4" id="KW-1185">Reference proteome</keyword>
<gene>
    <name evidence="3" type="ORF">E5982_05955</name>
    <name evidence="2" type="ORF">FHR31_001166</name>
</gene>
<protein>
    <submittedName>
        <fullName evidence="3">Uncharacterized protein</fullName>
    </submittedName>
</protein>
<comment type="caution">
    <text evidence="3">The sequence shown here is derived from an EMBL/GenBank/DDBJ whole genome shotgun (WGS) entry which is preliminary data.</text>
</comment>
<dbReference type="Proteomes" id="UP000309454">
    <property type="component" value="Unassembled WGS sequence"/>
</dbReference>
<proteinExistence type="predicted"/>
<organism evidence="3 4">
    <name type="scientific">Parvibacter caecicola</name>
    <dbReference type="NCBI Taxonomy" id="747645"/>
    <lineage>
        <taxon>Bacteria</taxon>
        <taxon>Bacillati</taxon>
        <taxon>Actinomycetota</taxon>
        <taxon>Coriobacteriia</taxon>
        <taxon>Coriobacteriales</taxon>
        <taxon>Coriobacteriaceae</taxon>
        <taxon>Parvibacter</taxon>
    </lineage>
</organism>
<accession>A0A3N0ABQ8</accession>
<evidence type="ECO:0000313" key="3">
    <source>
        <dbReference type="EMBL" id="TJW10813.1"/>
    </source>
</evidence>
<evidence type="ECO:0000256" key="1">
    <source>
        <dbReference type="SAM" id="MobiDB-lite"/>
    </source>
</evidence>
<reference evidence="2 5" key="2">
    <citation type="submission" date="2020-08" db="EMBL/GenBank/DDBJ databases">
        <title>Sequencing the genomes of 1000 actinobacteria strains.</title>
        <authorList>
            <person name="Klenk H.-P."/>
        </authorList>
    </citation>
    <scope>NUCLEOTIDE SEQUENCE [LARGE SCALE GENOMIC DNA]</scope>
    <source>
        <strain evidence="2 5">DSM 22242</strain>
    </source>
</reference>